<dbReference type="Proteomes" id="UP000273854">
    <property type="component" value="Unassembled WGS sequence"/>
</dbReference>
<gene>
    <name evidence="2" type="ORF">ALP40_05138</name>
</gene>
<protein>
    <submittedName>
        <fullName evidence="2">TonB</fullName>
    </submittedName>
</protein>
<sequence length="132" mass="14866">MKSRLTQSNLRLPQAPRCRVFSRMYRSPSFEHSPMFERTFIALQLPEGALMNDAVIMKAVPAPPPEESPTVWQSIPFKANTSRPGGLKKSHVFVLIAASVLIHGAVWWYMQNAEPQVPEVPPQVPEMTIELT</sequence>
<evidence type="ECO:0000313" key="3">
    <source>
        <dbReference type="Proteomes" id="UP000273854"/>
    </source>
</evidence>
<feature type="transmembrane region" description="Helical" evidence="1">
    <location>
        <begin position="92"/>
        <end position="110"/>
    </location>
</feature>
<keyword evidence="1" id="KW-1133">Transmembrane helix</keyword>
<name>A0A3M5P933_PSEVI</name>
<keyword evidence="1" id="KW-0812">Transmembrane</keyword>
<accession>A0A3M5P933</accession>
<organism evidence="2 3">
    <name type="scientific">Pseudomonas viridiflava</name>
    <name type="common">Phytomonas viridiflava</name>
    <dbReference type="NCBI Taxonomy" id="33069"/>
    <lineage>
        <taxon>Bacteria</taxon>
        <taxon>Pseudomonadati</taxon>
        <taxon>Pseudomonadota</taxon>
        <taxon>Gammaproteobacteria</taxon>
        <taxon>Pseudomonadales</taxon>
        <taxon>Pseudomonadaceae</taxon>
        <taxon>Pseudomonas</taxon>
    </lineage>
</organism>
<evidence type="ECO:0000313" key="2">
    <source>
        <dbReference type="EMBL" id="RMT81042.1"/>
    </source>
</evidence>
<proteinExistence type="predicted"/>
<evidence type="ECO:0000256" key="1">
    <source>
        <dbReference type="SAM" id="Phobius"/>
    </source>
</evidence>
<dbReference type="AlphaFoldDB" id="A0A3M5P933"/>
<dbReference type="EMBL" id="RBTP01000037">
    <property type="protein sequence ID" value="RMT81042.1"/>
    <property type="molecule type" value="Genomic_DNA"/>
</dbReference>
<comment type="caution">
    <text evidence="2">The sequence shown here is derived from an EMBL/GenBank/DDBJ whole genome shotgun (WGS) entry which is preliminary data.</text>
</comment>
<reference evidence="2 3" key="1">
    <citation type="submission" date="2018-08" db="EMBL/GenBank/DDBJ databases">
        <title>Recombination of ecologically and evolutionarily significant loci maintains genetic cohesion in the Pseudomonas syringae species complex.</title>
        <authorList>
            <person name="Dillon M."/>
            <person name="Thakur S."/>
            <person name="Almeida R.N.D."/>
            <person name="Weir B.S."/>
            <person name="Guttman D.S."/>
        </authorList>
    </citation>
    <scope>NUCLEOTIDE SEQUENCE [LARGE SCALE GENOMIC DNA]</scope>
    <source>
        <strain evidence="2 3">ICMP 19473</strain>
    </source>
</reference>
<keyword evidence="1" id="KW-0472">Membrane</keyword>
<feature type="non-terminal residue" evidence="2">
    <location>
        <position position="132"/>
    </location>
</feature>